<dbReference type="PRINTS" id="PR00625">
    <property type="entry name" value="JDOMAIN"/>
</dbReference>
<dbReference type="SUPFAM" id="SSF54928">
    <property type="entry name" value="RNA-binding domain, RBD"/>
    <property type="match status" value="1"/>
</dbReference>
<dbReference type="AlphaFoldDB" id="A0A1E4TKB4"/>
<evidence type="ECO:0000313" key="7">
    <source>
        <dbReference type="EMBL" id="ODV92201.1"/>
    </source>
</evidence>
<name>A0A1E4TKB4_9ASCO</name>
<keyword evidence="8" id="KW-1185">Reference proteome</keyword>
<dbReference type="InterPro" id="IPR001623">
    <property type="entry name" value="DnaJ_domain"/>
</dbReference>
<dbReference type="EMBL" id="KV453841">
    <property type="protein sequence ID" value="ODV92201.1"/>
    <property type="molecule type" value="Genomic_DNA"/>
</dbReference>
<keyword evidence="4" id="KW-0143">Chaperone</keyword>
<reference evidence="8" key="1">
    <citation type="submission" date="2016-02" db="EMBL/GenBank/DDBJ databases">
        <title>Comparative genomics of biotechnologically important yeasts.</title>
        <authorList>
            <consortium name="DOE Joint Genome Institute"/>
            <person name="Riley R."/>
            <person name="Haridas S."/>
            <person name="Wolfe K.H."/>
            <person name="Lopes M.R."/>
            <person name="Hittinger C.T."/>
            <person name="Goker M."/>
            <person name="Salamov A."/>
            <person name="Wisecaver J."/>
            <person name="Long T.M."/>
            <person name="Aerts A.L."/>
            <person name="Barry K."/>
            <person name="Choi C."/>
            <person name="Clum A."/>
            <person name="Coughlan A.Y."/>
            <person name="Deshpande S."/>
            <person name="Douglass A.P."/>
            <person name="Hanson S.J."/>
            <person name="Klenk H.-P."/>
            <person name="Labutti K."/>
            <person name="Lapidus A."/>
            <person name="Lindquist E."/>
            <person name="Lipzen A."/>
            <person name="Meier-Kolthoff J.P."/>
            <person name="Ohm R.A."/>
            <person name="Otillar R.P."/>
            <person name="Pangilinan J."/>
            <person name="Peng Y."/>
            <person name="Rokas A."/>
            <person name="Rosa C.A."/>
            <person name="Scheuner C."/>
            <person name="Sibirny A.A."/>
            <person name="Slot J.C."/>
            <person name="Stielow J.B."/>
            <person name="Sun H."/>
            <person name="Kurtzman C.P."/>
            <person name="Blackwell M."/>
            <person name="Jeffries T.W."/>
            <person name="Grigoriev I.V."/>
        </authorList>
    </citation>
    <scope>NUCLEOTIDE SEQUENCE [LARGE SCALE GENOMIC DNA]</scope>
    <source>
        <strain evidence="8">NRRL Y-17796</strain>
    </source>
</reference>
<dbReference type="PANTHER" id="PTHR44313">
    <property type="entry name" value="DNAJ HOMOLOG SUBFAMILY C MEMBER 17"/>
    <property type="match status" value="1"/>
</dbReference>
<dbReference type="PROSITE" id="PS50076">
    <property type="entry name" value="DNAJ_2"/>
    <property type="match status" value="1"/>
</dbReference>
<dbReference type="OrthoDB" id="552049at2759"/>
<dbReference type="Pfam" id="PF00076">
    <property type="entry name" value="RRM_1"/>
    <property type="match status" value="1"/>
</dbReference>
<dbReference type="SMART" id="SM00271">
    <property type="entry name" value="DnaJ"/>
    <property type="match status" value="1"/>
</dbReference>
<evidence type="ECO:0000256" key="2">
    <source>
        <dbReference type="ARBA" id="ARBA00004496"/>
    </source>
</evidence>
<protein>
    <recommendedName>
        <fullName evidence="6">J domain-containing protein</fullName>
    </recommendedName>
</protein>
<organism evidence="7 8">
    <name type="scientific">Tortispora caseinolytica NRRL Y-17796</name>
    <dbReference type="NCBI Taxonomy" id="767744"/>
    <lineage>
        <taxon>Eukaryota</taxon>
        <taxon>Fungi</taxon>
        <taxon>Dikarya</taxon>
        <taxon>Ascomycota</taxon>
        <taxon>Saccharomycotina</taxon>
        <taxon>Trigonopsidomycetes</taxon>
        <taxon>Trigonopsidales</taxon>
        <taxon>Trigonopsidaceae</taxon>
        <taxon>Tortispora</taxon>
    </lineage>
</organism>
<evidence type="ECO:0000256" key="3">
    <source>
        <dbReference type="ARBA" id="ARBA00022490"/>
    </source>
</evidence>
<evidence type="ECO:0000256" key="5">
    <source>
        <dbReference type="ARBA" id="ARBA00023242"/>
    </source>
</evidence>
<dbReference type="InterPro" id="IPR036869">
    <property type="entry name" value="J_dom_sf"/>
</dbReference>
<comment type="subcellular location">
    <subcellularLocation>
        <location evidence="2">Cytoplasm</location>
    </subcellularLocation>
    <subcellularLocation>
        <location evidence="1">Nucleus</location>
    </subcellularLocation>
</comment>
<dbReference type="InterPro" id="IPR035979">
    <property type="entry name" value="RBD_domain_sf"/>
</dbReference>
<dbReference type="GO" id="GO:0003723">
    <property type="term" value="F:RNA binding"/>
    <property type="evidence" value="ECO:0007669"/>
    <property type="project" value="InterPro"/>
</dbReference>
<gene>
    <name evidence="7" type="ORF">CANCADRAFT_83975</name>
</gene>
<dbReference type="GO" id="GO:0005737">
    <property type="term" value="C:cytoplasm"/>
    <property type="evidence" value="ECO:0007669"/>
    <property type="project" value="UniProtKB-SubCell"/>
</dbReference>
<dbReference type="PANTHER" id="PTHR44313:SF1">
    <property type="entry name" value="DNAJ HOMOLOG SUBFAMILY C MEMBER 17"/>
    <property type="match status" value="1"/>
</dbReference>
<dbReference type="GO" id="GO:0000390">
    <property type="term" value="P:spliceosomal complex disassembly"/>
    <property type="evidence" value="ECO:0007669"/>
    <property type="project" value="TreeGrafter"/>
</dbReference>
<dbReference type="Gene3D" id="1.10.287.110">
    <property type="entry name" value="DnaJ domain"/>
    <property type="match status" value="1"/>
</dbReference>
<dbReference type="InterPro" id="IPR012677">
    <property type="entry name" value="Nucleotide-bd_a/b_plait_sf"/>
</dbReference>
<dbReference type="Pfam" id="PF00226">
    <property type="entry name" value="DnaJ"/>
    <property type="match status" value="1"/>
</dbReference>
<keyword evidence="5" id="KW-0539">Nucleus</keyword>
<evidence type="ECO:0000313" key="8">
    <source>
        <dbReference type="Proteomes" id="UP000095023"/>
    </source>
</evidence>
<dbReference type="InterPro" id="IPR000504">
    <property type="entry name" value="RRM_dom"/>
</dbReference>
<evidence type="ECO:0000259" key="6">
    <source>
        <dbReference type="PROSITE" id="PS50076"/>
    </source>
</evidence>
<dbReference type="CDD" id="cd06257">
    <property type="entry name" value="DnaJ"/>
    <property type="match status" value="1"/>
</dbReference>
<dbReference type="InterPro" id="IPR052094">
    <property type="entry name" value="Pre-mRNA-splicing_ERAD"/>
</dbReference>
<dbReference type="Proteomes" id="UP000095023">
    <property type="component" value="Unassembled WGS sequence"/>
</dbReference>
<dbReference type="SUPFAM" id="SSF46565">
    <property type="entry name" value="Chaperone J-domain"/>
    <property type="match status" value="1"/>
</dbReference>
<proteinExistence type="predicted"/>
<accession>A0A1E4TKB4</accession>
<keyword evidence="3" id="KW-0963">Cytoplasm</keyword>
<sequence length="234" mass="26687">MSSDALEVFKTKGLDPYEVLNIENTDTVTDSLVKKSYRSLALKYHPDKNPDDSAREQFELISLAYDILTDPETRKQVDESRKARIIQIERDKALDSKRRQMKRDLEQREASSKRRKAETISVSEIARLQKESAEFLQARNRPRSIDLEAGATVKCQVPLSASSEALELAFSKISKVESIQIIKMPKKSYKIAMMTFFSKHDAEKVVSFDYSKAIGILKDIKHCKIIGSTPLQKE</sequence>
<evidence type="ECO:0000256" key="1">
    <source>
        <dbReference type="ARBA" id="ARBA00004123"/>
    </source>
</evidence>
<evidence type="ECO:0000256" key="4">
    <source>
        <dbReference type="ARBA" id="ARBA00023186"/>
    </source>
</evidence>
<dbReference type="GO" id="GO:0005681">
    <property type="term" value="C:spliceosomal complex"/>
    <property type="evidence" value="ECO:0007669"/>
    <property type="project" value="TreeGrafter"/>
</dbReference>
<feature type="domain" description="J" evidence="6">
    <location>
        <begin position="15"/>
        <end position="81"/>
    </location>
</feature>
<dbReference type="Gene3D" id="3.30.70.330">
    <property type="match status" value="1"/>
</dbReference>